<comment type="catalytic activity">
    <reaction evidence="1">
        <text>(S)-4-amino-5-oxopentanoate = 5-aminolevulinate</text>
        <dbReference type="Rhea" id="RHEA:14265"/>
        <dbReference type="ChEBI" id="CHEBI:57501"/>
        <dbReference type="ChEBI" id="CHEBI:356416"/>
        <dbReference type="EC" id="5.4.3.8"/>
    </reaction>
</comment>
<comment type="caution">
    <text evidence="14">The sequence shown here is derived from an EMBL/GenBank/DDBJ whole genome shotgun (WGS) entry which is preliminary data.</text>
</comment>
<dbReference type="NCBIfam" id="NF000818">
    <property type="entry name" value="PRK00062.1"/>
    <property type="match status" value="1"/>
</dbReference>
<keyword evidence="13" id="KW-0812">Transmembrane</keyword>
<dbReference type="GO" id="GO:0008483">
    <property type="term" value="F:transaminase activity"/>
    <property type="evidence" value="ECO:0007669"/>
    <property type="project" value="InterPro"/>
</dbReference>
<comment type="cofactor">
    <cofactor evidence="2">
        <name>pyridoxal 5'-phosphate</name>
        <dbReference type="ChEBI" id="CHEBI:597326"/>
    </cofactor>
</comment>
<dbReference type="UniPathway" id="UPA00251">
    <property type="reaction ID" value="UER00317"/>
</dbReference>
<gene>
    <name evidence="14" type="primary">GSA_0</name>
    <name evidence="14" type="ORF">CK203_004012</name>
</gene>
<dbReference type="PANTHER" id="PTHR43713">
    <property type="entry name" value="GLUTAMATE-1-SEMIALDEHYDE 2,1-AMINOMUTASE"/>
    <property type="match status" value="1"/>
</dbReference>
<comment type="pathway">
    <text evidence="3">Porphyrin-containing compound metabolism; protoporphyrin-IX biosynthesis; 5-aminolevulinate from L-glutamyl-tRNA(Glu): step 2/2.</text>
</comment>
<dbReference type="InterPro" id="IPR015424">
    <property type="entry name" value="PyrdxlP-dep_Trfase"/>
</dbReference>
<evidence type="ECO:0000256" key="13">
    <source>
        <dbReference type="SAM" id="Phobius"/>
    </source>
</evidence>
<comment type="pathway">
    <text evidence="4">Porphyrin-containing compound metabolism; chlorophyll biosynthesis.</text>
</comment>
<organism evidence="14 15">
    <name type="scientific">Vitis vinifera</name>
    <name type="common">Grape</name>
    <dbReference type="NCBI Taxonomy" id="29760"/>
    <lineage>
        <taxon>Eukaryota</taxon>
        <taxon>Viridiplantae</taxon>
        <taxon>Streptophyta</taxon>
        <taxon>Embryophyta</taxon>
        <taxon>Tracheophyta</taxon>
        <taxon>Spermatophyta</taxon>
        <taxon>Magnoliopsida</taxon>
        <taxon>eudicotyledons</taxon>
        <taxon>Gunneridae</taxon>
        <taxon>Pentapetalae</taxon>
        <taxon>rosids</taxon>
        <taxon>Vitales</taxon>
        <taxon>Vitaceae</taxon>
        <taxon>Viteae</taxon>
        <taxon>Vitis</taxon>
    </lineage>
</organism>
<dbReference type="CDD" id="cd00610">
    <property type="entry name" value="OAT_like"/>
    <property type="match status" value="1"/>
</dbReference>
<evidence type="ECO:0000313" key="14">
    <source>
        <dbReference type="EMBL" id="RVX17966.1"/>
    </source>
</evidence>
<name>A0A438K9S2_VITVI</name>
<evidence type="ECO:0000256" key="7">
    <source>
        <dbReference type="ARBA" id="ARBA00012143"/>
    </source>
</evidence>
<dbReference type="GO" id="GO:0042286">
    <property type="term" value="F:glutamate-1-semialdehyde 2,1-aminomutase activity"/>
    <property type="evidence" value="ECO:0007669"/>
    <property type="project" value="UniProtKB-EC"/>
</dbReference>
<evidence type="ECO:0000256" key="4">
    <source>
        <dbReference type="ARBA" id="ARBA00005173"/>
    </source>
</evidence>
<proteinExistence type="inferred from homology"/>
<evidence type="ECO:0000256" key="9">
    <source>
        <dbReference type="ARBA" id="ARBA00023235"/>
    </source>
</evidence>
<dbReference type="EMBL" id="QGNW01000012">
    <property type="protein sequence ID" value="RVX17966.1"/>
    <property type="molecule type" value="Genomic_DNA"/>
</dbReference>
<dbReference type="AlphaFoldDB" id="A0A438K9S2"/>
<keyword evidence="9" id="KW-0413">Isomerase</keyword>
<accession>A0A438K9S2</accession>
<dbReference type="Proteomes" id="UP000288805">
    <property type="component" value="Unassembled WGS sequence"/>
</dbReference>
<dbReference type="InterPro" id="IPR015422">
    <property type="entry name" value="PyrdxlP-dep_Trfase_small"/>
</dbReference>
<dbReference type="GO" id="GO:0015995">
    <property type="term" value="P:chlorophyll biosynthetic process"/>
    <property type="evidence" value="ECO:0007669"/>
    <property type="project" value="UniProtKB-UniPathway"/>
</dbReference>
<dbReference type="HAMAP" id="MF_00375">
    <property type="entry name" value="HemL_aminotrans_3"/>
    <property type="match status" value="1"/>
</dbReference>
<dbReference type="Gene3D" id="3.90.1150.10">
    <property type="entry name" value="Aspartate Aminotransferase, domain 1"/>
    <property type="match status" value="2"/>
</dbReference>
<dbReference type="Pfam" id="PF00202">
    <property type="entry name" value="Aminotran_3"/>
    <property type="match status" value="1"/>
</dbReference>
<dbReference type="GO" id="GO:0030170">
    <property type="term" value="F:pyridoxal phosphate binding"/>
    <property type="evidence" value="ECO:0007669"/>
    <property type="project" value="InterPro"/>
</dbReference>
<reference evidence="14 15" key="1">
    <citation type="journal article" date="2018" name="PLoS Genet.">
        <title>Population sequencing reveals clonal diversity and ancestral inbreeding in the grapevine cultivar Chardonnay.</title>
        <authorList>
            <person name="Roach M.J."/>
            <person name="Johnson D.L."/>
            <person name="Bohlmann J."/>
            <person name="van Vuuren H.J."/>
            <person name="Jones S.J."/>
            <person name="Pretorius I.S."/>
            <person name="Schmidt S.A."/>
            <person name="Borneman A.R."/>
        </authorList>
    </citation>
    <scope>NUCLEOTIDE SEQUENCE [LARGE SCALE GENOMIC DNA]</scope>
    <source>
        <strain evidence="15">cv. Chardonnay</strain>
        <tissue evidence="14">Leaf</tissue>
    </source>
</reference>
<evidence type="ECO:0000256" key="3">
    <source>
        <dbReference type="ARBA" id="ARBA00004819"/>
    </source>
</evidence>
<evidence type="ECO:0000313" key="15">
    <source>
        <dbReference type="Proteomes" id="UP000288805"/>
    </source>
</evidence>
<keyword evidence="13" id="KW-0472">Membrane</keyword>
<dbReference type="InterPro" id="IPR049704">
    <property type="entry name" value="Aminotrans_3_PPA_site"/>
</dbReference>
<evidence type="ECO:0000256" key="1">
    <source>
        <dbReference type="ARBA" id="ARBA00001579"/>
    </source>
</evidence>
<evidence type="ECO:0000256" key="5">
    <source>
        <dbReference type="ARBA" id="ARBA00008981"/>
    </source>
</evidence>
<evidence type="ECO:0000256" key="8">
    <source>
        <dbReference type="ARBA" id="ARBA00022898"/>
    </source>
</evidence>
<evidence type="ECO:0000256" key="2">
    <source>
        <dbReference type="ARBA" id="ARBA00001933"/>
    </source>
</evidence>
<dbReference type="PROSITE" id="PS00600">
    <property type="entry name" value="AA_TRANSFER_CLASS_3"/>
    <property type="match status" value="1"/>
</dbReference>
<dbReference type="GO" id="GO:0006782">
    <property type="term" value="P:protoporphyrinogen IX biosynthetic process"/>
    <property type="evidence" value="ECO:0007669"/>
    <property type="project" value="UniProtKB-UniPathway"/>
</dbReference>
<dbReference type="FunFam" id="3.40.640.10:FF:000021">
    <property type="entry name" value="Glutamate-1-semialdehyde 2,1-aminomutase"/>
    <property type="match status" value="1"/>
</dbReference>
<keyword evidence="13" id="KW-1133">Transmembrane helix</keyword>
<evidence type="ECO:0000256" key="11">
    <source>
        <dbReference type="RuleBase" id="RU003560"/>
    </source>
</evidence>
<feature type="transmembrane region" description="Helical" evidence="13">
    <location>
        <begin position="442"/>
        <end position="466"/>
    </location>
</feature>
<comment type="similarity">
    <text evidence="5">Belongs to the class-III pyridoxal-phosphate-dependent aminotransferase family. HemL subfamily.</text>
</comment>
<evidence type="ECO:0000256" key="6">
    <source>
        <dbReference type="ARBA" id="ARBA00011738"/>
    </source>
</evidence>
<dbReference type="SUPFAM" id="SSF53383">
    <property type="entry name" value="PLP-dependent transferases"/>
    <property type="match status" value="1"/>
</dbReference>
<dbReference type="PANTHER" id="PTHR43713:SF3">
    <property type="entry name" value="GLUTAMATE-1-SEMIALDEHYDE 2,1-AMINOMUTASE 1, CHLOROPLASTIC-RELATED"/>
    <property type="match status" value="1"/>
</dbReference>
<dbReference type="InterPro" id="IPR004639">
    <property type="entry name" value="4pyrrol_synth_GluAld_NH2Trfase"/>
</dbReference>
<protein>
    <recommendedName>
        <fullName evidence="7">glutamate-1-semialdehyde 2,1-aminomutase</fullName>
        <ecNumber evidence="7">5.4.3.8</ecNumber>
    </recommendedName>
</protein>
<dbReference type="InterPro" id="IPR005814">
    <property type="entry name" value="Aminotrans_3"/>
</dbReference>
<dbReference type="EC" id="5.4.3.8" evidence="7"/>
<dbReference type="InterPro" id="IPR015421">
    <property type="entry name" value="PyrdxlP-dep_Trfase_major"/>
</dbReference>
<evidence type="ECO:0000256" key="10">
    <source>
        <dbReference type="ARBA" id="ARBA00023244"/>
    </source>
</evidence>
<dbReference type="Gene3D" id="3.40.640.10">
    <property type="entry name" value="Type I PLP-dependent aspartate aminotransferase-like (Major domain)"/>
    <property type="match status" value="1"/>
</dbReference>
<sequence length="490" mass="52503">MASVSGGVALSCPSRLSHRSSSSSHRRHVSSSSVKMAVSVDEKKKSFTLRKSEEAFEIAKELMPGGVNSPVRAFKSVGGQPILFDSVKGSHMWDIDGNEYIDYVGSWGPAIIGHADDEVLAALAETMKKGTSFGAPCLLENILAEMVISAVPSIEMVRFVNSGTEACMGMLRLARAFTGKEKIIKFEGCYHGHADPFLVKAGSGVATLGLPDSPGVPRAATFETLTSPFNDLSTVEKLFEANKGEIAAVILEPVVGNSGFIAPKPDFLNALQEITKENGALLVFDEVMTGFRISYGGAQEYFGITPDITTLGKIIGGGLPVGAYGGRREIMELVAPAGPMYQAGTLSGNPLAMTAGIQTLKRLKEPGSYEYLDKITEGPVYNFGDAKNSDTAKFARFFRGMLEEGVYFAPSQFEAGFTSLAHTPEDIQQTIAAAEKPKWNGFFVWSLSVVIMAYLSLFVCLDGCIVSCTLNNRGEHIPYSVSPLRALPMA</sequence>
<keyword evidence="8 11" id="KW-0663">Pyridoxal phosphate</keyword>
<feature type="region of interest" description="Disordered" evidence="12">
    <location>
        <begin position="1"/>
        <end position="37"/>
    </location>
</feature>
<dbReference type="UniPathway" id="UPA00668"/>
<keyword evidence="10" id="KW-0627">Porphyrin biosynthesis</keyword>
<evidence type="ECO:0000256" key="12">
    <source>
        <dbReference type="SAM" id="MobiDB-lite"/>
    </source>
</evidence>
<comment type="subunit">
    <text evidence="6">Homodimer.</text>
</comment>